<proteinExistence type="predicted"/>
<evidence type="ECO:0000313" key="2">
    <source>
        <dbReference type="EMBL" id="KAG5538539.1"/>
    </source>
</evidence>
<sequence>MNKGKHHKLHHRLHLLLTDVSTVKQSKKKNENKKPDQSPNEPTVSEQSSLASSVDFQDTCYDSVCLDFVTNPETATDKPAPAMPLVAFELCFSRDIMMLGGW</sequence>
<reference evidence="2" key="1">
    <citation type="submission" date="2020-08" db="EMBL/GenBank/DDBJ databases">
        <title>Plant Genome Project.</title>
        <authorList>
            <person name="Zhang R.-G."/>
        </authorList>
    </citation>
    <scope>NUCLEOTIDE SEQUENCE</scope>
    <source>
        <strain evidence="2">WSP0</strain>
        <tissue evidence="2">Leaf</tissue>
    </source>
</reference>
<feature type="compositionally biased region" description="Basic residues" evidence="1">
    <location>
        <begin position="1"/>
        <end position="14"/>
    </location>
</feature>
<feature type="region of interest" description="Disordered" evidence="1">
    <location>
        <begin position="1"/>
        <end position="51"/>
    </location>
</feature>
<evidence type="ECO:0000313" key="3">
    <source>
        <dbReference type="Proteomes" id="UP000823749"/>
    </source>
</evidence>
<protein>
    <submittedName>
        <fullName evidence="2">Uncharacterized protein</fullName>
    </submittedName>
</protein>
<keyword evidence="3" id="KW-1185">Reference proteome</keyword>
<feature type="compositionally biased region" description="Polar residues" evidence="1">
    <location>
        <begin position="37"/>
        <end position="51"/>
    </location>
</feature>
<accession>A0AAV6JFY2</accession>
<dbReference type="Proteomes" id="UP000823749">
    <property type="component" value="Chromosome 7"/>
</dbReference>
<gene>
    <name evidence="2" type="ORF">RHGRI_019202</name>
</gene>
<organism evidence="2 3">
    <name type="scientific">Rhododendron griersonianum</name>
    <dbReference type="NCBI Taxonomy" id="479676"/>
    <lineage>
        <taxon>Eukaryota</taxon>
        <taxon>Viridiplantae</taxon>
        <taxon>Streptophyta</taxon>
        <taxon>Embryophyta</taxon>
        <taxon>Tracheophyta</taxon>
        <taxon>Spermatophyta</taxon>
        <taxon>Magnoliopsida</taxon>
        <taxon>eudicotyledons</taxon>
        <taxon>Gunneridae</taxon>
        <taxon>Pentapetalae</taxon>
        <taxon>asterids</taxon>
        <taxon>Ericales</taxon>
        <taxon>Ericaceae</taxon>
        <taxon>Ericoideae</taxon>
        <taxon>Rhodoreae</taxon>
        <taxon>Rhododendron</taxon>
    </lineage>
</organism>
<evidence type="ECO:0000256" key="1">
    <source>
        <dbReference type="SAM" id="MobiDB-lite"/>
    </source>
</evidence>
<dbReference type="EMBL" id="JACTNZ010000007">
    <property type="protein sequence ID" value="KAG5538539.1"/>
    <property type="molecule type" value="Genomic_DNA"/>
</dbReference>
<comment type="caution">
    <text evidence="2">The sequence shown here is derived from an EMBL/GenBank/DDBJ whole genome shotgun (WGS) entry which is preliminary data.</text>
</comment>
<dbReference type="AlphaFoldDB" id="A0AAV6JFY2"/>
<name>A0AAV6JFY2_9ERIC</name>